<dbReference type="PROSITE" id="PS51257">
    <property type="entry name" value="PROKAR_LIPOPROTEIN"/>
    <property type="match status" value="1"/>
</dbReference>
<protein>
    <submittedName>
        <fullName evidence="2">Uncharacterized protein</fullName>
    </submittedName>
</protein>
<sequence>MTLSSFRGSSHQTSAQETNLGAATNQTSAACTAGTAASWSNVFYCLRRPMTRGCIFSTCIVTDLSNRLQGGDETAGDETTNPLGNGRK</sequence>
<reference evidence="2 3" key="1">
    <citation type="journal article" date="2011" name="Genome Biol. Evol.">
        <title>Integration of the genetic map and genome assembly of fugu facilitates insights into distinct features of genome evolution in teleosts and mammals.</title>
        <authorList>
            <person name="Kai W."/>
            <person name="Kikuchi K."/>
            <person name="Tohari S."/>
            <person name="Chew A.K."/>
            <person name="Tay A."/>
            <person name="Fujiwara A."/>
            <person name="Hosoya S."/>
            <person name="Suetake H."/>
            <person name="Naruse K."/>
            <person name="Brenner S."/>
            <person name="Suzuki Y."/>
            <person name="Venkatesh B."/>
        </authorList>
    </citation>
    <scope>NUCLEOTIDE SEQUENCE [LARGE SCALE GENOMIC DNA]</scope>
</reference>
<feature type="compositionally biased region" description="Polar residues" evidence="1">
    <location>
        <begin position="77"/>
        <end position="88"/>
    </location>
</feature>
<evidence type="ECO:0000313" key="3">
    <source>
        <dbReference type="Proteomes" id="UP000005226"/>
    </source>
</evidence>
<evidence type="ECO:0000313" key="2">
    <source>
        <dbReference type="Ensembl" id="ENSTRUP00000052708.1"/>
    </source>
</evidence>
<organism evidence="2 3">
    <name type="scientific">Takifugu rubripes</name>
    <name type="common">Japanese pufferfish</name>
    <name type="synonym">Fugu rubripes</name>
    <dbReference type="NCBI Taxonomy" id="31033"/>
    <lineage>
        <taxon>Eukaryota</taxon>
        <taxon>Metazoa</taxon>
        <taxon>Chordata</taxon>
        <taxon>Craniata</taxon>
        <taxon>Vertebrata</taxon>
        <taxon>Euteleostomi</taxon>
        <taxon>Actinopterygii</taxon>
        <taxon>Neopterygii</taxon>
        <taxon>Teleostei</taxon>
        <taxon>Neoteleostei</taxon>
        <taxon>Acanthomorphata</taxon>
        <taxon>Eupercaria</taxon>
        <taxon>Tetraodontiformes</taxon>
        <taxon>Tetradontoidea</taxon>
        <taxon>Tetraodontidae</taxon>
        <taxon>Takifugu</taxon>
    </lineage>
</organism>
<keyword evidence="3" id="KW-1185">Reference proteome</keyword>
<reference evidence="2" key="2">
    <citation type="submission" date="2025-08" db="UniProtKB">
        <authorList>
            <consortium name="Ensembl"/>
        </authorList>
    </citation>
    <scope>IDENTIFICATION</scope>
</reference>
<name>A0A3B5K9R9_TAKRU</name>
<reference evidence="2" key="3">
    <citation type="submission" date="2025-09" db="UniProtKB">
        <authorList>
            <consortium name="Ensembl"/>
        </authorList>
    </citation>
    <scope>IDENTIFICATION</scope>
</reference>
<dbReference type="Ensembl" id="ENSTRUT00000053566.2">
    <property type="protein sequence ID" value="ENSTRUP00000052708.1"/>
    <property type="gene ID" value="ENSTRUG00000020022.2"/>
</dbReference>
<dbReference type="AlphaFoldDB" id="A0A3B5K9R9"/>
<accession>A0A3B5K9R9</accession>
<proteinExistence type="predicted"/>
<feature type="region of interest" description="Disordered" evidence="1">
    <location>
        <begin position="67"/>
        <end position="88"/>
    </location>
</feature>
<feature type="region of interest" description="Disordered" evidence="1">
    <location>
        <begin position="1"/>
        <end position="25"/>
    </location>
</feature>
<dbReference type="InParanoid" id="A0A3B5K9R9"/>
<evidence type="ECO:0000256" key="1">
    <source>
        <dbReference type="SAM" id="MobiDB-lite"/>
    </source>
</evidence>
<dbReference type="Proteomes" id="UP000005226">
    <property type="component" value="Chromosome 18"/>
</dbReference>